<dbReference type="Proteomes" id="UP001319870">
    <property type="component" value="Unassembled WGS sequence"/>
</dbReference>
<comment type="caution">
    <text evidence="2">The sequence shown here is derived from an EMBL/GenBank/DDBJ whole genome shotgun (WGS) entry which is preliminary data.</text>
</comment>
<evidence type="ECO:0000313" key="3">
    <source>
        <dbReference type="Proteomes" id="UP001319870"/>
    </source>
</evidence>
<keyword evidence="1" id="KW-0812">Transmembrane</keyword>
<protein>
    <submittedName>
        <fullName evidence="2">Uncharacterized protein</fullName>
    </submittedName>
</protein>
<name>A0ABS7ZJ76_9MICO</name>
<keyword evidence="3" id="KW-1185">Reference proteome</keyword>
<dbReference type="RefSeq" id="WP_225566809.1">
    <property type="nucleotide sequence ID" value="NZ_JAIXCQ010000016.1"/>
</dbReference>
<gene>
    <name evidence="2" type="ORF">LEP48_17235</name>
</gene>
<evidence type="ECO:0000313" key="2">
    <source>
        <dbReference type="EMBL" id="MCA5895076.1"/>
    </source>
</evidence>
<feature type="transmembrane region" description="Helical" evidence="1">
    <location>
        <begin position="31"/>
        <end position="58"/>
    </location>
</feature>
<accession>A0ABS7ZJ76</accession>
<feature type="transmembrane region" description="Helical" evidence="1">
    <location>
        <begin position="78"/>
        <end position="101"/>
    </location>
</feature>
<feature type="transmembrane region" description="Helical" evidence="1">
    <location>
        <begin position="203"/>
        <end position="222"/>
    </location>
</feature>
<keyword evidence="1" id="KW-1133">Transmembrane helix</keyword>
<organism evidence="2 3">
    <name type="scientific">Isoptericola luteus</name>
    <dbReference type="NCBI Taxonomy" id="2879484"/>
    <lineage>
        <taxon>Bacteria</taxon>
        <taxon>Bacillati</taxon>
        <taxon>Actinomycetota</taxon>
        <taxon>Actinomycetes</taxon>
        <taxon>Micrococcales</taxon>
        <taxon>Promicromonosporaceae</taxon>
        <taxon>Isoptericola</taxon>
    </lineage>
</organism>
<sequence length="276" mass="28910">MGDDQVTSPARPAGQGPRPGRVALRLRPVGYLLVGVVWTTIVLVALLLLVGSVPYLAYVDSDSLVRGVGERLSNPVEAVAFVLLALPVLALAVGAGGWHVLTASWPLAVLSFVYVGRALSPDYAGEKLSFTAHAPRGTTFGPPTLSGVAMSLQPVRSTPFTDAVMRFYVAGWVVDGRTVVAMLPAGLAWPLAITALVPGVPGVVNVVAGVLAVGLLATSVVLGTRAFRRRFEPEGPGAAAGGRALSDLSADELRARRARVERQRRARLRRGGTTRP</sequence>
<dbReference type="EMBL" id="JAIXCQ010000016">
    <property type="protein sequence ID" value="MCA5895076.1"/>
    <property type="molecule type" value="Genomic_DNA"/>
</dbReference>
<proteinExistence type="predicted"/>
<reference evidence="2 3" key="1">
    <citation type="submission" date="2021-09" db="EMBL/GenBank/DDBJ databases">
        <title>Isoptericola luteus sp. nov., a novel bacterium isolated from Harbin, the capital city of Heilongjiang province.</title>
        <authorList>
            <person name="Li J."/>
        </authorList>
    </citation>
    <scope>NUCLEOTIDE SEQUENCE [LARGE SCALE GENOMIC DNA]</scope>
    <source>
        <strain evidence="2 3">NEAU-Y5</strain>
    </source>
</reference>
<evidence type="ECO:0000256" key="1">
    <source>
        <dbReference type="SAM" id="Phobius"/>
    </source>
</evidence>
<keyword evidence="1" id="KW-0472">Membrane</keyword>